<keyword evidence="3" id="KW-1133">Transmembrane helix</keyword>
<dbReference type="InterPro" id="IPR042001">
    <property type="entry name" value="Sortase_F"/>
</dbReference>
<keyword evidence="3" id="KW-0472">Membrane</keyword>
<dbReference type="Proteomes" id="UP000614047">
    <property type="component" value="Unassembled WGS sequence"/>
</dbReference>
<dbReference type="SUPFAM" id="SSF63817">
    <property type="entry name" value="Sortase"/>
    <property type="match status" value="1"/>
</dbReference>
<keyword evidence="5" id="KW-1185">Reference proteome</keyword>
<dbReference type="InterPro" id="IPR023365">
    <property type="entry name" value="Sortase_dom-sf"/>
</dbReference>
<dbReference type="GO" id="GO:0016787">
    <property type="term" value="F:hydrolase activity"/>
    <property type="evidence" value="ECO:0007669"/>
    <property type="project" value="UniProtKB-KW"/>
</dbReference>
<gene>
    <name evidence="4" type="ORF">IW256_008111</name>
</gene>
<dbReference type="Pfam" id="PF04203">
    <property type="entry name" value="Sortase"/>
    <property type="match status" value="1"/>
</dbReference>
<evidence type="ECO:0000256" key="2">
    <source>
        <dbReference type="SAM" id="MobiDB-lite"/>
    </source>
</evidence>
<evidence type="ECO:0000256" key="1">
    <source>
        <dbReference type="ARBA" id="ARBA00022801"/>
    </source>
</evidence>
<dbReference type="RefSeq" id="WP_197015991.1">
    <property type="nucleotide sequence ID" value="NZ_BAABES010000014.1"/>
</dbReference>
<dbReference type="CDD" id="cd05829">
    <property type="entry name" value="Sortase_F"/>
    <property type="match status" value="1"/>
</dbReference>
<sequence length="238" mass="25170">MGHEKRGGRSAYLWYGVAAALIAIGAALGIAGLRLDRSTTPPQPSVSELAESGPAARSADPRGVRALPASVPRRVLIPEIKVSAPVVPLGLQENGEIAVPPLSRVHEAGWYRNGPTPGEKGPAVIVGHVDSRKGPGVFFKLGALRPGGRIQIVRGDGVTATFRVQRVQRVDKDSFPTKRVYGRVDEPALRLITCGGTFDRARGHYTDNIIVYAAPLADAWPSASASPPRRERAQGAAA</sequence>
<organism evidence="4 5">
    <name type="scientific">Actinomadura viridis</name>
    <dbReference type="NCBI Taxonomy" id="58110"/>
    <lineage>
        <taxon>Bacteria</taxon>
        <taxon>Bacillati</taxon>
        <taxon>Actinomycetota</taxon>
        <taxon>Actinomycetes</taxon>
        <taxon>Streptosporangiales</taxon>
        <taxon>Thermomonosporaceae</taxon>
        <taxon>Actinomadura</taxon>
    </lineage>
</organism>
<comment type="caution">
    <text evidence="4">The sequence shown here is derived from an EMBL/GenBank/DDBJ whole genome shotgun (WGS) entry which is preliminary data.</text>
</comment>
<protein>
    <submittedName>
        <fullName evidence="4">Sortase (Surface protein transpeptidase)</fullName>
    </submittedName>
</protein>
<keyword evidence="1" id="KW-0378">Hydrolase</keyword>
<feature type="region of interest" description="Disordered" evidence="2">
    <location>
        <begin position="39"/>
        <end position="64"/>
    </location>
</feature>
<dbReference type="NCBIfam" id="NF033748">
    <property type="entry name" value="class_F_sortase"/>
    <property type="match status" value="1"/>
</dbReference>
<proteinExistence type="predicted"/>
<evidence type="ECO:0000313" key="5">
    <source>
        <dbReference type="Proteomes" id="UP000614047"/>
    </source>
</evidence>
<keyword evidence="3" id="KW-0812">Transmembrane</keyword>
<dbReference type="AlphaFoldDB" id="A0A931DWF6"/>
<dbReference type="EMBL" id="JADOUA010000001">
    <property type="protein sequence ID" value="MBG6093998.1"/>
    <property type="molecule type" value="Genomic_DNA"/>
</dbReference>
<name>A0A931DWF6_9ACTN</name>
<evidence type="ECO:0000256" key="3">
    <source>
        <dbReference type="SAM" id="Phobius"/>
    </source>
</evidence>
<dbReference type="InterPro" id="IPR005754">
    <property type="entry name" value="Sortase"/>
</dbReference>
<reference evidence="4" key="1">
    <citation type="submission" date="2020-11" db="EMBL/GenBank/DDBJ databases">
        <title>Sequencing the genomes of 1000 actinobacteria strains.</title>
        <authorList>
            <person name="Klenk H.-P."/>
        </authorList>
    </citation>
    <scope>NUCLEOTIDE SEQUENCE</scope>
    <source>
        <strain evidence="4">DSM 43175</strain>
    </source>
</reference>
<evidence type="ECO:0000313" key="4">
    <source>
        <dbReference type="EMBL" id="MBG6093998.1"/>
    </source>
</evidence>
<dbReference type="Gene3D" id="2.40.260.10">
    <property type="entry name" value="Sortase"/>
    <property type="match status" value="1"/>
</dbReference>
<accession>A0A931DWF6</accession>
<feature type="transmembrane region" description="Helical" evidence="3">
    <location>
        <begin position="12"/>
        <end position="33"/>
    </location>
</feature>